<gene>
    <name evidence="2" type="ORF">CCS01_18925</name>
</gene>
<dbReference type="InterPro" id="IPR003673">
    <property type="entry name" value="CoA-Trfase_fam_III"/>
</dbReference>
<reference evidence="2 3" key="1">
    <citation type="journal article" date="2018" name="Arch. Microbiol.">
        <title>New insights into the metabolic potential of the phototrophic purple bacterium Rhodopila globiformis DSM 161(T) from its draft genome sequence and evidence for a vanadium-dependent nitrogenase.</title>
        <authorList>
            <person name="Imhoff J.F."/>
            <person name="Rahn T."/>
            <person name="Kunzel S."/>
            <person name="Neulinger S.C."/>
        </authorList>
    </citation>
    <scope>NUCLEOTIDE SEQUENCE [LARGE SCALE GENOMIC DNA]</scope>
    <source>
        <strain evidence="2 3">DSM 161</strain>
    </source>
</reference>
<dbReference type="AlphaFoldDB" id="A0A2S6N7L7"/>
<protein>
    <submittedName>
        <fullName evidence="2">CoA transferase</fullName>
    </submittedName>
</protein>
<dbReference type="OrthoDB" id="9806585at2"/>
<dbReference type="EMBL" id="NHRY01000208">
    <property type="protein sequence ID" value="PPQ30587.1"/>
    <property type="molecule type" value="Genomic_DNA"/>
</dbReference>
<dbReference type="PANTHER" id="PTHR48207">
    <property type="entry name" value="SUCCINATE--HYDROXYMETHYLGLUTARATE COA-TRANSFERASE"/>
    <property type="match status" value="1"/>
</dbReference>
<proteinExistence type="predicted"/>
<dbReference type="InterPro" id="IPR023606">
    <property type="entry name" value="CoA-Trfase_III_dom_1_sf"/>
</dbReference>
<keyword evidence="3" id="KW-1185">Reference proteome</keyword>
<dbReference type="InterPro" id="IPR044855">
    <property type="entry name" value="CoA-Trfase_III_dom3_sf"/>
</dbReference>
<dbReference type="Gene3D" id="3.40.50.10540">
    <property type="entry name" value="Crotonobetainyl-coa:carnitine coa-transferase, domain 1"/>
    <property type="match status" value="1"/>
</dbReference>
<evidence type="ECO:0000313" key="3">
    <source>
        <dbReference type="Proteomes" id="UP000239724"/>
    </source>
</evidence>
<dbReference type="Proteomes" id="UP000239724">
    <property type="component" value="Unassembled WGS sequence"/>
</dbReference>
<comment type="caution">
    <text evidence="2">The sequence shown here is derived from an EMBL/GenBank/DDBJ whole genome shotgun (WGS) entry which is preliminary data.</text>
</comment>
<keyword evidence="1 2" id="KW-0808">Transferase</keyword>
<dbReference type="SUPFAM" id="SSF89796">
    <property type="entry name" value="CoA-transferase family III (CaiB/BaiF)"/>
    <property type="match status" value="1"/>
</dbReference>
<evidence type="ECO:0000256" key="1">
    <source>
        <dbReference type="ARBA" id="ARBA00022679"/>
    </source>
</evidence>
<name>A0A2S6N7L7_RHOGL</name>
<dbReference type="Gene3D" id="3.30.1540.10">
    <property type="entry name" value="formyl-coa transferase, domain 3"/>
    <property type="match status" value="1"/>
</dbReference>
<sequence length="405" mass="42986">MDLSFLSGVRVLDLTSVVVGPSCTQRLADFGAEVIKLEPPEGDVLRSLGGPSPSGRHSGMFLHFNRKKRMLCLNLKQPDARTALLKVLDGCDVLVSNMRPDALQRLGLDAVSVRSTRPNLVHCMITGFGPGGPYRGRPAYDPVVQSVAGIAGLSERRDGAARYAPLLICDHVTGEIAAGAIMAALVGRARTGVGSTIEVPMHETMAAFVLQEHLGPATFTPPLGPAGYAPLLDPNHQPVATADGWITISAATDAQVRSFLTTIGRSELLDDPRFRTVADRMRNVGAWIEVRRAAIAAIKEQTTEHWLTVLAAADVPAAPCHTLETIMDDPQLAAVGLLVAETHDQEGEIRSIRPTILDDGLPGTVGRAARPIGWDTRVVLTEAGLAESEIGALLQMNAAHDGQAG</sequence>
<organism evidence="2 3">
    <name type="scientific">Rhodopila globiformis</name>
    <name type="common">Rhodopseudomonas globiformis</name>
    <dbReference type="NCBI Taxonomy" id="1071"/>
    <lineage>
        <taxon>Bacteria</taxon>
        <taxon>Pseudomonadati</taxon>
        <taxon>Pseudomonadota</taxon>
        <taxon>Alphaproteobacteria</taxon>
        <taxon>Acetobacterales</taxon>
        <taxon>Acetobacteraceae</taxon>
        <taxon>Rhodopila</taxon>
    </lineage>
</organism>
<evidence type="ECO:0000313" key="2">
    <source>
        <dbReference type="EMBL" id="PPQ30587.1"/>
    </source>
</evidence>
<dbReference type="Pfam" id="PF02515">
    <property type="entry name" value="CoA_transf_3"/>
    <property type="match status" value="1"/>
</dbReference>
<dbReference type="GO" id="GO:0008410">
    <property type="term" value="F:CoA-transferase activity"/>
    <property type="evidence" value="ECO:0007669"/>
    <property type="project" value="TreeGrafter"/>
</dbReference>
<dbReference type="InterPro" id="IPR050483">
    <property type="entry name" value="CoA-transferase_III_domain"/>
</dbReference>
<dbReference type="PANTHER" id="PTHR48207:SF4">
    <property type="entry name" value="BLL6097 PROTEIN"/>
    <property type="match status" value="1"/>
</dbReference>
<accession>A0A2S6N7L7</accession>
<dbReference type="RefSeq" id="WP_104520380.1">
    <property type="nucleotide sequence ID" value="NZ_NHRY01000208.1"/>
</dbReference>